<evidence type="ECO:0000313" key="2">
    <source>
        <dbReference type="Proteomes" id="UP000007801"/>
    </source>
</evidence>
<dbReference type="OrthoDB" id="7392499at2759"/>
<dbReference type="InParanoid" id="B3LZS0"/>
<dbReference type="Proteomes" id="UP000007801">
    <property type="component" value="Unassembled WGS sequence"/>
</dbReference>
<accession>B3LZS0</accession>
<dbReference type="KEGG" id="dan:6499498"/>
<reference evidence="1 2" key="1">
    <citation type="journal article" date="2007" name="Nature">
        <title>Evolution of genes and genomes on the Drosophila phylogeny.</title>
        <authorList>
            <consortium name="Drosophila 12 Genomes Consortium"/>
            <person name="Clark A.G."/>
            <person name="Eisen M.B."/>
            <person name="Smith D.R."/>
            <person name="Bergman C.M."/>
            <person name="Oliver B."/>
            <person name="Markow T.A."/>
            <person name="Kaufman T.C."/>
            <person name="Kellis M."/>
            <person name="Gelbart W."/>
            <person name="Iyer V.N."/>
            <person name="Pollard D.A."/>
            <person name="Sackton T.B."/>
            <person name="Larracuente A.M."/>
            <person name="Singh N.D."/>
            <person name="Abad J.P."/>
            <person name="Abt D.N."/>
            <person name="Adryan B."/>
            <person name="Aguade M."/>
            <person name="Akashi H."/>
            <person name="Anderson W.W."/>
            <person name="Aquadro C.F."/>
            <person name="Ardell D.H."/>
            <person name="Arguello R."/>
            <person name="Artieri C.G."/>
            <person name="Barbash D.A."/>
            <person name="Barker D."/>
            <person name="Barsanti P."/>
            <person name="Batterham P."/>
            <person name="Batzoglou S."/>
            <person name="Begun D."/>
            <person name="Bhutkar A."/>
            <person name="Blanco E."/>
            <person name="Bosak S.A."/>
            <person name="Bradley R.K."/>
            <person name="Brand A.D."/>
            <person name="Brent M.R."/>
            <person name="Brooks A.N."/>
            <person name="Brown R.H."/>
            <person name="Butlin R.K."/>
            <person name="Caggese C."/>
            <person name="Calvi B.R."/>
            <person name="Bernardo de Carvalho A."/>
            <person name="Caspi A."/>
            <person name="Castrezana S."/>
            <person name="Celniker S.E."/>
            <person name="Chang J.L."/>
            <person name="Chapple C."/>
            <person name="Chatterji S."/>
            <person name="Chinwalla A."/>
            <person name="Civetta A."/>
            <person name="Clifton S.W."/>
            <person name="Comeron J.M."/>
            <person name="Costello J.C."/>
            <person name="Coyne J.A."/>
            <person name="Daub J."/>
            <person name="David R.G."/>
            <person name="Delcher A.L."/>
            <person name="Delehaunty K."/>
            <person name="Do C.B."/>
            <person name="Ebling H."/>
            <person name="Edwards K."/>
            <person name="Eickbush T."/>
            <person name="Evans J.D."/>
            <person name="Filipski A."/>
            <person name="Findeiss S."/>
            <person name="Freyhult E."/>
            <person name="Fulton L."/>
            <person name="Fulton R."/>
            <person name="Garcia A.C."/>
            <person name="Gardiner A."/>
            <person name="Garfield D.A."/>
            <person name="Garvin B.E."/>
            <person name="Gibson G."/>
            <person name="Gilbert D."/>
            <person name="Gnerre S."/>
            <person name="Godfrey J."/>
            <person name="Good R."/>
            <person name="Gotea V."/>
            <person name="Gravely B."/>
            <person name="Greenberg A.J."/>
            <person name="Griffiths-Jones S."/>
            <person name="Gross S."/>
            <person name="Guigo R."/>
            <person name="Gustafson E.A."/>
            <person name="Haerty W."/>
            <person name="Hahn M.W."/>
            <person name="Halligan D.L."/>
            <person name="Halpern A.L."/>
            <person name="Halter G.M."/>
            <person name="Han M.V."/>
            <person name="Heger A."/>
            <person name="Hillier L."/>
            <person name="Hinrichs A.S."/>
            <person name="Holmes I."/>
            <person name="Hoskins R.A."/>
            <person name="Hubisz M.J."/>
            <person name="Hultmark D."/>
            <person name="Huntley M.A."/>
            <person name="Jaffe D.B."/>
            <person name="Jagadeeshan S."/>
            <person name="Jeck W.R."/>
            <person name="Johnson J."/>
            <person name="Jones C.D."/>
            <person name="Jordan W.C."/>
            <person name="Karpen G.H."/>
            <person name="Kataoka E."/>
            <person name="Keightley P.D."/>
            <person name="Kheradpour P."/>
            <person name="Kirkness E.F."/>
            <person name="Koerich L.B."/>
            <person name="Kristiansen K."/>
            <person name="Kudrna D."/>
            <person name="Kulathinal R.J."/>
            <person name="Kumar S."/>
            <person name="Kwok R."/>
            <person name="Lander E."/>
            <person name="Langley C.H."/>
            <person name="Lapoint R."/>
            <person name="Lazzaro B.P."/>
            <person name="Lee S.J."/>
            <person name="Levesque L."/>
            <person name="Li R."/>
            <person name="Lin C.F."/>
            <person name="Lin M.F."/>
            <person name="Lindblad-Toh K."/>
            <person name="Llopart A."/>
            <person name="Long M."/>
            <person name="Low L."/>
            <person name="Lozovsky E."/>
            <person name="Lu J."/>
            <person name="Luo M."/>
            <person name="Machado C.A."/>
            <person name="Makalowski W."/>
            <person name="Marzo M."/>
            <person name="Matsuda M."/>
            <person name="Matzkin L."/>
            <person name="McAllister B."/>
            <person name="McBride C.S."/>
            <person name="McKernan B."/>
            <person name="McKernan K."/>
            <person name="Mendez-Lago M."/>
            <person name="Minx P."/>
            <person name="Mollenhauer M.U."/>
            <person name="Montooth K."/>
            <person name="Mount S.M."/>
            <person name="Mu X."/>
            <person name="Myers E."/>
            <person name="Negre B."/>
            <person name="Newfeld S."/>
            <person name="Nielsen R."/>
            <person name="Noor M.A."/>
            <person name="O'Grady P."/>
            <person name="Pachter L."/>
            <person name="Papaceit M."/>
            <person name="Parisi M.J."/>
            <person name="Parisi M."/>
            <person name="Parts L."/>
            <person name="Pedersen J.S."/>
            <person name="Pesole G."/>
            <person name="Phillippy A.M."/>
            <person name="Ponting C.P."/>
            <person name="Pop M."/>
            <person name="Porcelli D."/>
            <person name="Powell J.R."/>
            <person name="Prohaska S."/>
            <person name="Pruitt K."/>
            <person name="Puig M."/>
            <person name="Quesneville H."/>
            <person name="Ram K.R."/>
            <person name="Rand D."/>
            <person name="Rasmussen M.D."/>
            <person name="Reed L.K."/>
            <person name="Reenan R."/>
            <person name="Reily A."/>
            <person name="Remington K.A."/>
            <person name="Rieger T.T."/>
            <person name="Ritchie M.G."/>
            <person name="Robin C."/>
            <person name="Rogers Y.H."/>
            <person name="Rohde C."/>
            <person name="Rozas J."/>
            <person name="Rubenfield M.J."/>
            <person name="Ruiz A."/>
            <person name="Russo S."/>
            <person name="Salzberg S.L."/>
            <person name="Sanchez-Gracia A."/>
            <person name="Saranga D.J."/>
            <person name="Sato H."/>
            <person name="Schaeffer S.W."/>
            <person name="Schatz M.C."/>
            <person name="Schlenke T."/>
            <person name="Schwartz R."/>
            <person name="Segarra C."/>
            <person name="Singh R.S."/>
            <person name="Sirot L."/>
            <person name="Sirota M."/>
            <person name="Sisneros N.B."/>
            <person name="Smith C.D."/>
            <person name="Smith T.F."/>
            <person name="Spieth J."/>
            <person name="Stage D.E."/>
            <person name="Stark A."/>
            <person name="Stephan W."/>
            <person name="Strausberg R.L."/>
            <person name="Strempel S."/>
            <person name="Sturgill D."/>
            <person name="Sutton G."/>
            <person name="Sutton G.G."/>
            <person name="Tao W."/>
            <person name="Teichmann S."/>
            <person name="Tobari Y.N."/>
            <person name="Tomimura Y."/>
            <person name="Tsolas J.M."/>
            <person name="Valente V.L."/>
            <person name="Venter E."/>
            <person name="Venter J.C."/>
            <person name="Vicario S."/>
            <person name="Vieira F.G."/>
            <person name="Vilella A.J."/>
            <person name="Villasante A."/>
            <person name="Walenz B."/>
            <person name="Wang J."/>
            <person name="Wasserman M."/>
            <person name="Watts T."/>
            <person name="Wilson D."/>
            <person name="Wilson R.K."/>
            <person name="Wing R.A."/>
            <person name="Wolfner M.F."/>
            <person name="Wong A."/>
            <person name="Wong G.K."/>
            <person name="Wu C.I."/>
            <person name="Wu G."/>
            <person name="Yamamoto D."/>
            <person name="Yang H.P."/>
            <person name="Yang S.P."/>
            <person name="Yorke J.A."/>
            <person name="Yoshida K."/>
            <person name="Zdobnov E."/>
            <person name="Zhang P."/>
            <person name="Zhang Y."/>
            <person name="Zimin A.V."/>
            <person name="Baldwin J."/>
            <person name="Abdouelleil A."/>
            <person name="Abdulkadir J."/>
            <person name="Abebe A."/>
            <person name="Abera B."/>
            <person name="Abreu J."/>
            <person name="Acer S.C."/>
            <person name="Aftuck L."/>
            <person name="Alexander A."/>
            <person name="An P."/>
            <person name="Anderson E."/>
            <person name="Anderson S."/>
            <person name="Arachi H."/>
            <person name="Azer M."/>
            <person name="Bachantsang P."/>
            <person name="Barry A."/>
            <person name="Bayul T."/>
            <person name="Berlin A."/>
            <person name="Bessette D."/>
            <person name="Bloom T."/>
            <person name="Blye J."/>
            <person name="Boguslavskiy L."/>
            <person name="Bonnet C."/>
            <person name="Boukhgalter B."/>
            <person name="Bourzgui I."/>
            <person name="Brown A."/>
            <person name="Cahill P."/>
            <person name="Channer S."/>
            <person name="Cheshatsang Y."/>
            <person name="Chuda L."/>
            <person name="Citroen M."/>
            <person name="Collymore A."/>
            <person name="Cooke P."/>
            <person name="Costello M."/>
            <person name="D'Aco K."/>
            <person name="Daza R."/>
            <person name="De Haan G."/>
            <person name="DeGray S."/>
            <person name="DeMaso C."/>
            <person name="Dhargay N."/>
            <person name="Dooley K."/>
            <person name="Dooley E."/>
            <person name="Doricent M."/>
            <person name="Dorje P."/>
            <person name="Dorjee K."/>
            <person name="Dupes A."/>
            <person name="Elong R."/>
            <person name="Falk J."/>
            <person name="Farina A."/>
            <person name="Faro S."/>
            <person name="Ferguson D."/>
            <person name="Fisher S."/>
            <person name="Foley C.D."/>
            <person name="Franke A."/>
            <person name="Friedrich D."/>
            <person name="Gadbois L."/>
            <person name="Gearin G."/>
            <person name="Gearin C.R."/>
            <person name="Giannoukos G."/>
            <person name="Goode T."/>
            <person name="Graham J."/>
            <person name="Grandbois E."/>
            <person name="Grewal S."/>
            <person name="Gyaltsen K."/>
            <person name="Hafez N."/>
            <person name="Hagos B."/>
            <person name="Hall J."/>
            <person name="Henson C."/>
            <person name="Hollinger A."/>
            <person name="Honan T."/>
            <person name="Huard M.D."/>
            <person name="Hughes L."/>
            <person name="Hurhula B."/>
            <person name="Husby M.E."/>
            <person name="Kamat A."/>
            <person name="Kanga B."/>
            <person name="Kashin S."/>
            <person name="Khazanovich D."/>
            <person name="Kisner P."/>
            <person name="Lance K."/>
            <person name="Lara M."/>
            <person name="Lee W."/>
            <person name="Lennon N."/>
            <person name="Letendre F."/>
            <person name="LeVine R."/>
            <person name="Lipovsky A."/>
            <person name="Liu X."/>
            <person name="Liu J."/>
            <person name="Liu S."/>
            <person name="Lokyitsang T."/>
            <person name="Lokyitsang Y."/>
            <person name="Lubonja R."/>
            <person name="Lui A."/>
            <person name="MacDonald P."/>
            <person name="Magnisalis V."/>
            <person name="Maru K."/>
            <person name="Matthews C."/>
            <person name="McCusker W."/>
            <person name="McDonough S."/>
            <person name="Mehta T."/>
            <person name="Meldrim J."/>
            <person name="Meneus L."/>
            <person name="Mihai O."/>
            <person name="Mihalev A."/>
            <person name="Mihova T."/>
            <person name="Mittelman R."/>
            <person name="Mlenga V."/>
            <person name="Montmayeur A."/>
            <person name="Mulrain L."/>
            <person name="Navidi A."/>
            <person name="Naylor J."/>
            <person name="Negash T."/>
            <person name="Nguyen T."/>
            <person name="Nguyen N."/>
            <person name="Nicol R."/>
            <person name="Norbu C."/>
            <person name="Norbu N."/>
            <person name="Novod N."/>
            <person name="O'Neill B."/>
            <person name="Osman S."/>
            <person name="Markiewicz E."/>
            <person name="Oyono O.L."/>
            <person name="Patti C."/>
            <person name="Phunkhang P."/>
            <person name="Pierre F."/>
            <person name="Priest M."/>
            <person name="Raghuraman S."/>
            <person name="Rege F."/>
            <person name="Reyes R."/>
            <person name="Rise C."/>
            <person name="Rogov P."/>
            <person name="Ross K."/>
            <person name="Ryan E."/>
            <person name="Settipalli S."/>
            <person name="Shea T."/>
            <person name="Sherpa N."/>
            <person name="Shi L."/>
            <person name="Shih D."/>
            <person name="Sparrow T."/>
            <person name="Spaulding J."/>
            <person name="Stalker J."/>
            <person name="Stange-Thomann N."/>
            <person name="Stavropoulos S."/>
            <person name="Stone C."/>
            <person name="Strader C."/>
            <person name="Tesfaye S."/>
            <person name="Thomson T."/>
            <person name="Thoulutsang Y."/>
            <person name="Thoulutsang D."/>
            <person name="Topham K."/>
            <person name="Topping I."/>
            <person name="Tsamla T."/>
            <person name="Vassiliev H."/>
            <person name="Vo A."/>
            <person name="Wangchuk T."/>
            <person name="Wangdi T."/>
            <person name="Weiand M."/>
            <person name="Wilkinson J."/>
            <person name="Wilson A."/>
            <person name="Yadav S."/>
            <person name="Young G."/>
            <person name="Yu Q."/>
            <person name="Zembek L."/>
            <person name="Zhong D."/>
            <person name="Zimmer A."/>
            <person name="Zwirko Z."/>
            <person name="Jaffe D.B."/>
            <person name="Alvarez P."/>
            <person name="Brockman W."/>
            <person name="Butler J."/>
            <person name="Chin C."/>
            <person name="Gnerre S."/>
            <person name="Grabherr M."/>
            <person name="Kleber M."/>
            <person name="Mauceli E."/>
            <person name="MacCallum I."/>
        </authorList>
    </citation>
    <scope>NUCLEOTIDE SEQUENCE [LARGE SCALE GENOMIC DNA]</scope>
    <source>
        <strain evidence="2">Tucson 14024-0371.13</strain>
    </source>
</reference>
<gene>
    <name evidence="1" type="primary">Dana\GF16704</name>
    <name evidence="1" type="synonym">dana_GLEANR_17969</name>
    <name evidence="1" type="ORF">GF16704</name>
</gene>
<organism evidence="1 2">
    <name type="scientific">Drosophila ananassae</name>
    <name type="common">Fruit fly</name>
    <dbReference type="NCBI Taxonomy" id="7217"/>
    <lineage>
        <taxon>Eukaryota</taxon>
        <taxon>Metazoa</taxon>
        <taxon>Ecdysozoa</taxon>
        <taxon>Arthropoda</taxon>
        <taxon>Hexapoda</taxon>
        <taxon>Insecta</taxon>
        <taxon>Pterygota</taxon>
        <taxon>Neoptera</taxon>
        <taxon>Endopterygota</taxon>
        <taxon>Diptera</taxon>
        <taxon>Brachycera</taxon>
        <taxon>Muscomorpha</taxon>
        <taxon>Ephydroidea</taxon>
        <taxon>Drosophilidae</taxon>
        <taxon>Drosophila</taxon>
        <taxon>Sophophora</taxon>
    </lineage>
</organism>
<protein>
    <submittedName>
        <fullName evidence="1">Uncharacterized protein, isoform A</fullName>
    </submittedName>
</protein>
<evidence type="ECO:0000313" key="1">
    <source>
        <dbReference type="EMBL" id="EDV43064.2"/>
    </source>
</evidence>
<dbReference type="GeneID" id="6499498"/>
<dbReference type="SMR" id="B3LZS0"/>
<name>B3LZS0_DROAN</name>
<sequence length="281" mass="32439">MNAESADTIEPASQEISPFLKQLESVENMLHRMENYTRRLNHQINDLKCVTEANRQVIARLQNNGNSMKSLLDDEQEQLKTQASQLLVVKSLNSGMSLNMVDLGKDFNSIGVDLKEVCHHPTAKENNHLCETCEVTNIRQISWTHCKPTTDEGMMEKVENPNHLVEMHRETVALLNSLKSDLDRKNARQEYRRKNKTISNLNRQQQLIQRVQCIVKTVDNLNLKTTSVMEVKTICRRVMSALVKRQKVYQLSPEASRIGWSSCSDMKIIRSRYSFHKNPYL</sequence>
<dbReference type="HOGENOM" id="CLU_1306014_0_0_1"/>
<proteinExistence type="predicted"/>
<dbReference type="EMBL" id="CH902617">
    <property type="protein sequence ID" value="EDV43064.2"/>
    <property type="molecule type" value="Genomic_DNA"/>
</dbReference>
<dbReference type="AlphaFoldDB" id="B3LZS0"/>
<keyword evidence="2" id="KW-1185">Reference proteome</keyword>